<dbReference type="PROSITE" id="PS51186">
    <property type="entry name" value="GNAT"/>
    <property type="match status" value="1"/>
</dbReference>
<dbReference type="CDD" id="cd04301">
    <property type="entry name" value="NAT_SF"/>
    <property type="match status" value="1"/>
</dbReference>
<accession>A0ABX7Y3I3</accession>
<evidence type="ECO:0000313" key="2">
    <source>
        <dbReference type="EMBL" id="QUC07735.1"/>
    </source>
</evidence>
<organism evidence="2 3">
    <name type="scientific">Arachnia rubra</name>
    <dbReference type="NCBI Taxonomy" id="1547448"/>
    <lineage>
        <taxon>Bacteria</taxon>
        <taxon>Bacillati</taxon>
        <taxon>Actinomycetota</taxon>
        <taxon>Actinomycetes</taxon>
        <taxon>Propionibacteriales</taxon>
        <taxon>Propionibacteriaceae</taxon>
        <taxon>Arachnia</taxon>
    </lineage>
</organism>
<proteinExistence type="predicted"/>
<dbReference type="PANTHER" id="PTHR43233:SF1">
    <property type="entry name" value="FAMILY N-ACETYLTRANSFERASE, PUTATIVE (AFU_ORTHOLOGUE AFUA_6G03350)-RELATED"/>
    <property type="match status" value="1"/>
</dbReference>
<dbReference type="InterPro" id="IPR053144">
    <property type="entry name" value="Acetyltransferase_Butenolide"/>
</dbReference>
<feature type="domain" description="N-acetyltransferase" evidence="1">
    <location>
        <begin position="16"/>
        <end position="158"/>
    </location>
</feature>
<dbReference type="Pfam" id="PF00583">
    <property type="entry name" value="Acetyltransf_1"/>
    <property type="match status" value="1"/>
</dbReference>
<dbReference type="Gene3D" id="3.40.630.30">
    <property type="match status" value="1"/>
</dbReference>
<dbReference type="PANTHER" id="PTHR43233">
    <property type="entry name" value="FAMILY N-ACETYLTRANSFERASE, PUTATIVE (AFU_ORTHOLOGUE AFUA_6G03350)-RELATED"/>
    <property type="match status" value="1"/>
</dbReference>
<dbReference type="SUPFAM" id="SSF55729">
    <property type="entry name" value="Acyl-CoA N-acyltransferases (Nat)"/>
    <property type="match status" value="1"/>
</dbReference>
<reference evidence="2 3" key="1">
    <citation type="submission" date="2021-03" db="EMBL/GenBank/DDBJ databases">
        <title>Human Oral Microbial Genomes.</title>
        <authorList>
            <person name="Johnston C.D."/>
            <person name="Chen T."/>
            <person name="Dewhirst F.E."/>
        </authorList>
    </citation>
    <scope>NUCLEOTIDE SEQUENCE [LARGE SCALE GENOMIC DNA]</scope>
    <source>
        <strain evidence="2 3">DSMZ 100122</strain>
    </source>
</reference>
<evidence type="ECO:0000313" key="3">
    <source>
        <dbReference type="Proteomes" id="UP000678513"/>
    </source>
</evidence>
<evidence type="ECO:0000259" key="1">
    <source>
        <dbReference type="PROSITE" id="PS51186"/>
    </source>
</evidence>
<dbReference type="EMBL" id="CP072384">
    <property type="protein sequence ID" value="QUC07735.1"/>
    <property type="molecule type" value="Genomic_DNA"/>
</dbReference>
<dbReference type="Proteomes" id="UP000678513">
    <property type="component" value="Chromosome"/>
</dbReference>
<gene>
    <name evidence="2" type="ORF">J5A65_12535</name>
</gene>
<dbReference type="InterPro" id="IPR016181">
    <property type="entry name" value="Acyl_CoA_acyltransferase"/>
</dbReference>
<dbReference type="InterPro" id="IPR000182">
    <property type="entry name" value="GNAT_dom"/>
</dbReference>
<keyword evidence="3" id="KW-1185">Reference proteome</keyword>
<dbReference type="RefSeq" id="WP_212322504.1">
    <property type="nucleotide sequence ID" value="NZ_AP024463.1"/>
</dbReference>
<name>A0ABX7Y3I3_9ACTN</name>
<sequence length="159" mass="17761">MSAEINVITSGPRLRVNLRDDFVVDTDRSRLDLVRVHKWLSTDAFWAMGRSFEVVKRAADASINFGLYGPDGTQAGYARVVTDGVTSGWLCDVYLVPEIRGRGLGTALSRVIVDFIRPLGLRRFMLSTKDAHELYAKTGFIPFPEPQNLMVLGSEKIQE</sequence>
<protein>
    <submittedName>
        <fullName evidence="2">GNAT family N-acetyltransferase</fullName>
    </submittedName>
</protein>